<gene>
    <name evidence="1" type="ORF">AN2V17_36030</name>
</gene>
<evidence type="ECO:0000313" key="2">
    <source>
        <dbReference type="Proteomes" id="UP001374599"/>
    </source>
</evidence>
<proteinExistence type="predicted"/>
<reference evidence="1" key="1">
    <citation type="submission" date="2023-09" db="EMBL/GenBank/DDBJ databases">
        <title>Vallitalea sediminicola and Vallitalea maricola sp. nov., anaerobic bacteria isolated from marine sediment.</title>
        <authorList>
            <person name="Hirano S."/>
            <person name="Maeda A."/>
            <person name="Terahara T."/>
            <person name="Mori K."/>
            <person name="Hamada M."/>
            <person name="Matsumoto R."/>
            <person name="Kobayashi T."/>
        </authorList>
    </citation>
    <scope>NUCLEOTIDE SEQUENCE</scope>
    <source>
        <strain evidence="1">AN17-2</strain>
    </source>
</reference>
<keyword evidence="2" id="KW-1185">Reference proteome</keyword>
<evidence type="ECO:0000313" key="1">
    <source>
        <dbReference type="EMBL" id="GMQ64366.1"/>
    </source>
</evidence>
<comment type="caution">
    <text evidence="1">The sequence shown here is derived from an EMBL/GenBank/DDBJ whole genome shotgun (WGS) entry which is preliminary data.</text>
</comment>
<protein>
    <submittedName>
        <fullName evidence="1">Uncharacterized protein</fullName>
    </submittedName>
</protein>
<dbReference type="EMBL" id="BTPU01000067">
    <property type="protein sequence ID" value="GMQ64366.1"/>
    <property type="molecule type" value="Genomic_DNA"/>
</dbReference>
<name>A0ACB5UNL5_9FIRM</name>
<sequence length="311" mass="36287">MERDFKGIWIPKDIWLSSDLTMQEKIFLVEIDSLDNNGGCYAKNEHFAKFFSLSKNRCSEIIKSLEAKGYITIAYIKDGKQIIKRIIKVTNKGFNREYNNVPLPDIEDPPRNVEDPLREVDNPPSENCEESNTKYNNTSNNNIYTKTDEPDEVPEKKKNIYQEIVDKYNETCTSLPKVLKITDKRKKAIKRFYESKVVNKDIERFYRIFEMAEQSDFISGRDGIWCSCNFDWLIKSDNPIKILEGTYANRAKPQPKQQQKPVSGFINYEQTDGKQYEIFQQKLDLKNLLDLGKITQAQYLNKIQELESQGG</sequence>
<organism evidence="1 2">
    <name type="scientific">Vallitalea maricola</name>
    <dbReference type="NCBI Taxonomy" id="3074433"/>
    <lineage>
        <taxon>Bacteria</taxon>
        <taxon>Bacillati</taxon>
        <taxon>Bacillota</taxon>
        <taxon>Clostridia</taxon>
        <taxon>Lachnospirales</taxon>
        <taxon>Vallitaleaceae</taxon>
        <taxon>Vallitalea</taxon>
    </lineage>
</organism>
<accession>A0ACB5UNL5</accession>
<dbReference type="Proteomes" id="UP001374599">
    <property type="component" value="Unassembled WGS sequence"/>
</dbReference>